<dbReference type="InterPro" id="IPR011055">
    <property type="entry name" value="Dup_hybrid_motif"/>
</dbReference>
<keyword evidence="1" id="KW-0472">Membrane</keyword>
<dbReference type="InterPro" id="IPR016047">
    <property type="entry name" value="M23ase_b-sheet_dom"/>
</dbReference>
<dbReference type="PANTHER" id="PTHR21666:SF274">
    <property type="entry name" value="STAGE IV SPORULATION PROTEIN FA"/>
    <property type="match status" value="1"/>
</dbReference>
<dbReference type="eggNOG" id="COG4942">
    <property type="taxonomic scope" value="Bacteria"/>
</dbReference>
<dbReference type="STRING" id="1385510.GCA_000425205_01039"/>
<feature type="domain" description="M23ase beta-sheet core" evidence="2">
    <location>
        <begin position="162"/>
        <end position="254"/>
    </location>
</feature>
<feature type="transmembrane region" description="Helical" evidence="1">
    <location>
        <begin position="64"/>
        <end position="86"/>
    </location>
</feature>
<dbReference type="Gene3D" id="2.70.70.10">
    <property type="entry name" value="Glucose Permease (Domain IIA)"/>
    <property type="match status" value="1"/>
</dbReference>
<proteinExistence type="predicted"/>
<dbReference type="RefSeq" id="WP_026802065.1">
    <property type="nucleotide sequence ID" value="NZ_AVPE01000002.1"/>
</dbReference>
<dbReference type="GO" id="GO:0004222">
    <property type="term" value="F:metalloendopeptidase activity"/>
    <property type="evidence" value="ECO:0007669"/>
    <property type="project" value="TreeGrafter"/>
</dbReference>
<evidence type="ECO:0000256" key="1">
    <source>
        <dbReference type="SAM" id="Phobius"/>
    </source>
</evidence>
<name>A0A0A5GJT5_9BACI</name>
<evidence type="ECO:0000259" key="2">
    <source>
        <dbReference type="Pfam" id="PF01551"/>
    </source>
</evidence>
<dbReference type="OrthoDB" id="2986589at2"/>
<evidence type="ECO:0000313" key="3">
    <source>
        <dbReference type="EMBL" id="KGX93486.1"/>
    </source>
</evidence>
<dbReference type="EMBL" id="AVPE01000002">
    <property type="protein sequence ID" value="KGX93486.1"/>
    <property type="molecule type" value="Genomic_DNA"/>
</dbReference>
<dbReference type="Pfam" id="PF01551">
    <property type="entry name" value="Peptidase_M23"/>
    <property type="match status" value="1"/>
</dbReference>
<protein>
    <submittedName>
        <fullName evidence="3">Stage IV sporulation protein FA</fullName>
    </submittedName>
</protein>
<dbReference type="SUPFAM" id="SSF51261">
    <property type="entry name" value="Duplicated hybrid motif"/>
    <property type="match status" value="1"/>
</dbReference>
<accession>A0A0A5GJT5</accession>
<keyword evidence="1" id="KW-1133">Transmembrane helix</keyword>
<dbReference type="AlphaFoldDB" id="A0A0A5GJT5"/>
<sequence length="264" mass="29648">MKRDIRDVRKSIAKRKQVRGLNGKEEQKTIHPSHVSYLQEEERHGYMPFTTGEPDPTRAKDGKLVSTLLVQSVCAAVLFLGVATLFRSDVEFLEKPKLWAERTLTEDFQFATVNSWYEDKFGEPLTFLPNDQAQAPLPAQSSDTYALPVAGTITETFEMNGQGIVIETTQEEDIYATDEGVVTFAGKTETTDNTVIIQHADKSQSYYGYLSSINVHQYENVDQSTPIGKTTAGENGEQQHVYFAIKKGDQFIDPVKVMQVDEQP</sequence>
<dbReference type="CDD" id="cd12797">
    <property type="entry name" value="M23_peptidase"/>
    <property type="match status" value="1"/>
</dbReference>
<evidence type="ECO:0000313" key="4">
    <source>
        <dbReference type="Proteomes" id="UP000030528"/>
    </source>
</evidence>
<dbReference type="PANTHER" id="PTHR21666">
    <property type="entry name" value="PEPTIDASE-RELATED"/>
    <property type="match status" value="1"/>
</dbReference>
<reference evidence="3 4" key="1">
    <citation type="submission" date="2013-08" db="EMBL/GenBank/DDBJ databases">
        <authorList>
            <person name="Huang J."/>
            <person name="Wang G."/>
        </authorList>
    </citation>
    <scope>NUCLEOTIDE SEQUENCE [LARGE SCALE GENOMIC DNA]</scope>
    <source>
        <strain evidence="3 4">JSM 076056</strain>
    </source>
</reference>
<keyword evidence="1" id="KW-0812">Transmembrane</keyword>
<keyword evidence="4" id="KW-1185">Reference proteome</keyword>
<organism evidence="3 4">
    <name type="scientific">Pontibacillus halophilus JSM 076056 = DSM 19796</name>
    <dbReference type="NCBI Taxonomy" id="1385510"/>
    <lineage>
        <taxon>Bacteria</taxon>
        <taxon>Bacillati</taxon>
        <taxon>Bacillota</taxon>
        <taxon>Bacilli</taxon>
        <taxon>Bacillales</taxon>
        <taxon>Bacillaceae</taxon>
        <taxon>Pontibacillus</taxon>
    </lineage>
</organism>
<gene>
    <name evidence="3" type="ORF">N781_10645</name>
</gene>
<dbReference type="InterPro" id="IPR050570">
    <property type="entry name" value="Cell_wall_metabolism_enzyme"/>
</dbReference>
<comment type="caution">
    <text evidence="3">The sequence shown here is derived from an EMBL/GenBank/DDBJ whole genome shotgun (WGS) entry which is preliminary data.</text>
</comment>
<dbReference type="Proteomes" id="UP000030528">
    <property type="component" value="Unassembled WGS sequence"/>
</dbReference>